<dbReference type="PANTHER" id="PTHR13742:SF17">
    <property type="entry name" value="RE32990P-RELATED"/>
    <property type="match status" value="1"/>
</dbReference>
<dbReference type="STRING" id="55188.A0A2H5Q1V3"/>
<keyword evidence="3" id="KW-0678">Repressor</keyword>
<feature type="domain" description="Retinoblastoma-associated protein N-terminal" evidence="11">
    <location>
        <begin position="99"/>
        <end position="248"/>
    </location>
</feature>
<dbReference type="GO" id="GO:0000977">
    <property type="term" value="F:RNA polymerase II transcription regulatory region sequence-specific DNA binding"/>
    <property type="evidence" value="ECO:0007669"/>
    <property type="project" value="TreeGrafter"/>
</dbReference>
<evidence type="ECO:0000313" key="13">
    <source>
        <dbReference type="EMBL" id="GAY58626.1"/>
    </source>
</evidence>
<evidence type="ECO:0000256" key="2">
    <source>
        <dbReference type="ARBA" id="ARBA00009475"/>
    </source>
</evidence>
<keyword evidence="5" id="KW-0804">Transcription</keyword>
<evidence type="ECO:0000256" key="5">
    <source>
        <dbReference type="ARBA" id="ARBA00023163"/>
    </source>
</evidence>
<dbReference type="GO" id="GO:0005667">
    <property type="term" value="C:transcription regulator complex"/>
    <property type="evidence" value="ECO:0007669"/>
    <property type="project" value="TreeGrafter"/>
</dbReference>
<feature type="region of interest" description="Disordered" evidence="9">
    <location>
        <begin position="1"/>
        <end position="22"/>
    </location>
</feature>
<comment type="caution">
    <text evidence="13">The sequence shown here is derived from an EMBL/GenBank/DDBJ whole genome shotgun (WGS) entry which is preliminary data.</text>
</comment>
<dbReference type="FunFam" id="1.10.472.140:FF:000003">
    <property type="entry name" value="Retinoblastoma-related protein 1"/>
    <property type="match status" value="1"/>
</dbReference>
<evidence type="ECO:0000313" key="14">
    <source>
        <dbReference type="Proteomes" id="UP000236630"/>
    </source>
</evidence>
<dbReference type="GO" id="GO:0030154">
    <property type="term" value="P:cell differentiation"/>
    <property type="evidence" value="ECO:0007669"/>
    <property type="project" value="TreeGrafter"/>
</dbReference>
<feature type="domain" description="Retinoblastoma-associated protein A-box" evidence="12">
    <location>
        <begin position="460"/>
        <end position="661"/>
    </location>
</feature>
<evidence type="ECO:0000256" key="1">
    <source>
        <dbReference type="ARBA" id="ARBA00004123"/>
    </source>
</evidence>
<dbReference type="InterPro" id="IPR028309">
    <property type="entry name" value="RB_fam"/>
</dbReference>
<feature type="region of interest" description="Disordered" evidence="9">
    <location>
        <begin position="749"/>
        <end position="777"/>
    </location>
</feature>
<name>A0A2H5Q1V3_CITUN</name>
<dbReference type="InterPro" id="IPR002719">
    <property type="entry name" value="RB_B"/>
</dbReference>
<dbReference type="GO" id="GO:0005634">
    <property type="term" value="C:nucleus"/>
    <property type="evidence" value="ECO:0007669"/>
    <property type="project" value="UniProtKB-SubCell"/>
</dbReference>
<feature type="compositionally biased region" description="Polar residues" evidence="9">
    <location>
        <begin position="433"/>
        <end position="445"/>
    </location>
</feature>
<dbReference type="SMART" id="SM01367">
    <property type="entry name" value="DUF3452"/>
    <property type="match status" value="1"/>
</dbReference>
<dbReference type="SUPFAM" id="SSF47954">
    <property type="entry name" value="Cyclin-like"/>
    <property type="match status" value="2"/>
</dbReference>
<evidence type="ECO:0008006" key="15">
    <source>
        <dbReference type="Google" id="ProtNLM"/>
    </source>
</evidence>
<comment type="similarity">
    <text evidence="2">Belongs to the retinoblastoma protein (RB) family.</text>
</comment>
<keyword evidence="7" id="KW-0131">Cell cycle</keyword>
<sequence>MDDTKLSVTASNNSESNAGDNDATEARLTDLCKNGLSVDENTYKEIIKLFRETKHLLLANISAIGNGMVFSLFLLICSYVPEEAERFWFAFVLYLVRRLSEKNGENLQQGSNDNEFNLCHILRVMKLNIVDFFKELPQFLVKSGPILSNIYGADWENRLEAKELQANFVHLSILSKSYKRIYREFFLPSDANGDKQSAAASTSGYISDYHRFGWLLFLALRIHAFSRFKDLVTCTNGLVSILAILIIHVPVRFRNFNIHDFSRFVKKSNKGVDLIASLCSIYDTSEDDLRKIMEKTNTLIADILKKKPCEASECKSENLENIDTGSFISFSSISGLANVLSLTDVRENLKLVNADGLIYFENLMDDSSLSSSLNILEKDYDNATRNKGELDERVFINEDDSLLGSGSLSGGAVNITGAKRKFDSLASPVKTITSPLSPHRSSASHPNGIAGGATSKMVVTPVSTAMTTAKWLRTVICPLPSKPSAELERFLKSCDKDVTTDVIRRAHIILEAIFPSSGLGERCVTGSLQGANLMDNIWAEQRRLEALKLYYRVLEAMCTAEAQVLHAKNLTSLLTNERFHRCMLACSAELVLATHKTVTMLFPAVLERTGITAFDLSKVIESFIRHEESLPRELRRHLNSLEERLLESMVWEKGSSMYNSLTVARPVLSAEINCLGLLADPMPSLDAIATHINFSSGGLSPVHSLHKHETSPGQNGDIRSPKRPCTDYRSVLVERNNFTSPVKDRLLGLNNLKSKPLPPPLQSAFASPTRPNPGGGGETCAETGINIFFCKINKLAAVRINAMVERLQLSQQIRENVYCLFQQILNQRTSLFFNRHIDQIILCCFYGVAKISQLNLTFREIIYNYRKQPQCKPQVFRSVFVDWASARQSGRSEQDHVDIITFYNKIFVPAVKPLLVELGPAGTAMKTNRVSEVNHNNDGIHFQPLFMILTVSLLLFCKPLPSPCPGSPKVSVFPALPDMSPKKVSATHNVYVSPLRTSKMDALISHSSKSYYACVGESTHAYQSPSKDLTDINHRLNSNRRVRGTLNFDDVDVDVGLVSDSMVANSLYLQNGIAAASTCAVLKPEQPDP</sequence>
<evidence type="ECO:0000256" key="3">
    <source>
        <dbReference type="ARBA" id="ARBA00022491"/>
    </source>
</evidence>
<dbReference type="Pfam" id="PF01858">
    <property type="entry name" value="RB_A"/>
    <property type="match status" value="1"/>
</dbReference>
<keyword evidence="6" id="KW-0539">Nucleus</keyword>
<dbReference type="GO" id="GO:0000785">
    <property type="term" value="C:chromatin"/>
    <property type="evidence" value="ECO:0007669"/>
    <property type="project" value="TreeGrafter"/>
</dbReference>
<gene>
    <name evidence="13" type="ORF">CUMW_188420</name>
</gene>
<dbReference type="Proteomes" id="UP000236630">
    <property type="component" value="Unassembled WGS sequence"/>
</dbReference>
<feature type="region of interest" description="Disordered" evidence="9">
    <location>
        <begin position="433"/>
        <end position="452"/>
    </location>
</feature>
<comment type="function">
    <text evidence="8">Regulator of biological processes that recruits a histone deacetylase to control gene transcription. May play a role in the entry into mitosis, negatively regulating the cell proliferation. Formation of stable complexes with geminiviridae replication-associated proteins may create a cellular environment which favors viral DNA replication.</text>
</comment>
<dbReference type="Pfam" id="PF01857">
    <property type="entry name" value="RB_B"/>
    <property type="match status" value="1"/>
</dbReference>
<evidence type="ECO:0000256" key="10">
    <source>
        <dbReference type="SAM" id="Phobius"/>
    </source>
</evidence>
<evidence type="ECO:0000256" key="8">
    <source>
        <dbReference type="ARBA" id="ARBA00025018"/>
    </source>
</evidence>
<organism evidence="13 14">
    <name type="scientific">Citrus unshiu</name>
    <name type="common">Satsuma mandarin</name>
    <name type="synonym">Citrus nobilis var. unshiu</name>
    <dbReference type="NCBI Taxonomy" id="55188"/>
    <lineage>
        <taxon>Eukaryota</taxon>
        <taxon>Viridiplantae</taxon>
        <taxon>Streptophyta</taxon>
        <taxon>Embryophyta</taxon>
        <taxon>Tracheophyta</taxon>
        <taxon>Spermatophyta</taxon>
        <taxon>Magnoliopsida</taxon>
        <taxon>eudicotyledons</taxon>
        <taxon>Gunneridae</taxon>
        <taxon>Pentapetalae</taxon>
        <taxon>rosids</taxon>
        <taxon>malvids</taxon>
        <taxon>Sapindales</taxon>
        <taxon>Rutaceae</taxon>
        <taxon>Aurantioideae</taxon>
        <taxon>Citrus</taxon>
    </lineage>
</organism>
<dbReference type="SMART" id="SM01368">
    <property type="entry name" value="RB_A"/>
    <property type="match status" value="1"/>
</dbReference>
<dbReference type="FunFam" id="1.10.472.10:FF:000067">
    <property type="entry name" value="Retinoblastoma-related protein 1"/>
    <property type="match status" value="1"/>
</dbReference>
<dbReference type="GO" id="GO:2000134">
    <property type="term" value="P:negative regulation of G1/S transition of mitotic cell cycle"/>
    <property type="evidence" value="ECO:0007669"/>
    <property type="project" value="TreeGrafter"/>
</dbReference>
<dbReference type="Gene3D" id="1.10.472.10">
    <property type="entry name" value="Cyclin-like"/>
    <property type="match status" value="2"/>
</dbReference>
<dbReference type="InterPro" id="IPR024599">
    <property type="entry name" value="RB_N"/>
</dbReference>
<dbReference type="PANTHER" id="PTHR13742">
    <property type="entry name" value="RETINOBLASTOMA-ASSOCIATED PROTEIN RB -RELATED"/>
    <property type="match status" value="1"/>
</dbReference>
<protein>
    <recommendedName>
        <fullName evidence="15">Retinoblastoma-related protein</fullName>
    </recommendedName>
</protein>
<comment type="subcellular location">
    <subcellularLocation>
        <location evidence="1">Nucleus</location>
    </subcellularLocation>
</comment>
<keyword evidence="4" id="KW-0805">Transcription regulation</keyword>
<feature type="compositionally biased region" description="Polar residues" evidence="9">
    <location>
        <begin position="1"/>
        <end position="19"/>
    </location>
</feature>
<dbReference type="Gene3D" id="1.10.472.140">
    <property type="match status" value="1"/>
</dbReference>
<evidence type="ECO:0000256" key="6">
    <source>
        <dbReference type="ARBA" id="ARBA00023242"/>
    </source>
</evidence>
<dbReference type="AlphaFoldDB" id="A0A2H5Q1V3"/>
<evidence type="ECO:0000256" key="9">
    <source>
        <dbReference type="SAM" id="MobiDB-lite"/>
    </source>
</evidence>
<keyword evidence="10" id="KW-0812">Transmembrane</keyword>
<dbReference type="InterPro" id="IPR002720">
    <property type="entry name" value="RB_A"/>
</dbReference>
<evidence type="ECO:0000256" key="7">
    <source>
        <dbReference type="ARBA" id="ARBA00023306"/>
    </source>
</evidence>
<keyword evidence="10" id="KW-0472">Membrane</keyword>
<evidence type="ECO:0000259" key="11">
    <source>
        <dbReference type="SMART" id="SM01367"/>
    </source>
</evidence>
<proteinExistence type="inferred from homology"/>
<dbReference type="EMBL" id="BDQV01000189">
    <property type="protein sequence ID" value="GAY58626.1"/>
    <property type="molecule type" value="Genomic_DNA"/>
</dbReference>
<dbReference type="InterPro" id="IPR036915">
    <property type="entry name" value="Cyclin-like_sf"/>
</dbReference>
<accession>A0A2H5Q1V3</accession>
<dbReference type="Pfam" id="PF11934">
    <property type="entry name" value="DUF3452"/>
    <property type="match status" value="1"/>
</dbReference>
<dbReference type="GO" id="GO:0032875">
    <property type="term" value="P:regulation of DNA endoreduplication"/>
    <property type="evidence" value="ECO:0007669"/>
    <property type="project" value="UniProtKB-ARBA"/>
</dbReference>
<reference evidence="13 14" key="1">
    <citation type="journal article" date="2017" name="Front. Genet.">
        <title>Draft sequencing of the heterozygous diploid genome of Satsuma (Citrus unshiu Marc.) using a hybrid assembly approach.</title>
        <authorList>
            <person name="Shimizu T."/>
            <person name="Tanizawa Y."/>
            <person name="Mochizuki T."/>
            <person name="Nagasaki H."/>
            <person name="Yoshioka T."/>
            <person name="Toyoda A."/>
            <person name="Fujiyama A."/>
            <person name="Kaminuma E."/>
            <person name="Nakamura Y."/>
        </authorList>
    </citation>
    <scope>NUCLEOTIDE SEQUENCE [LARGE SCALE GENOMIC DNA]</scope>
    <source>
        <strain evidence="14">cv. Miyagawa wase</strain>
    </source>
</reference>
<keyword evidence="10" id="KW-1133">Transmembrane helix</keyword>
<keyword evidence="14" id="KW-1185">Reference proteome</keyword>
<evidence type="ECO:0000256" key="4">
    <source>
        <dbReference type="ARBA" id="ARBA00023015"/>
    </source>
</evidence>
<evidence type="ECO:0000259" key="12">
    <source>
        <dbReference type="SMART" id="SM01368"/>
    </source>
</evidence>
<dbReference type="CDD" id="cd20601">
    <property type="entry name" value="CYCLIN_AtRBR_like"/>
    <property type="match status" value="1"/>
</dbReference>
<dbReference type="FunFam" id="1.10.472.10:FF:000030">
    <property type="entry name" value="Retinoblastoma-related protein 1"/>
    <property type="match status" value="1"/>
</dbReference>
<dbReference type="GO" id="GO:0006357">
    <property type="term" value="P:regulation of transcription by RNA polymerase II"/>
    <property type="evidence" value="ECO:0007669"/>
    <property type="project" value="InterPro"/>
</dbReference>
<feature type="transmembrane region" description="Helical" evidence="10">
    <location>
        <begin position="57"/>
        <end position="80"/>
    </location>
</feature>